<dbReference type="Gene3D" id="3.40.50.1000">
    <property type="entry name" value="HAD superfamily/HAD-like"/>
    <property type="match status" value="1"/>
</dbReference>
<sequence length="234" mass="27297">MNKLINAEAIFFDLDDTIYDQQIPFQSAIDYGNIDINNTDYQLLYKRVRFHSDKLWKDYTAGTIDLDTVRIRRLIDAFQEFGATLTVAKAIEIQERYEYEQKTIKPFSKVISIINELQQQNKIVGLITNGPVEHQTSKIKALQLDRIIPSELIFISDGIGITKPDPRIFHYVQDQVKKNPENCYYIGDTWENDIEAALNAGWNAIWYNFRNRQPQSSHKPNKIITSYNEWSSLI</sequence>
<organism evidence="4 5">
    <name type="scientific">Metabacillus malikii</name>
    <dbReference type="NCBI Taxonomy" id="1504265"/>
    <lineage>
        <taxon>Bacteria</taxon>
        <taxon>Bacillati</taxon>
        <taxon>Bacillota</taxon>
        <taxon>Bacilli</taxon>
        <taxon>Bacillales</taxon>
        <taxon>Bacillaceae</taxon>
        <taxon>Metabacillus</taxon>
    </lineage>
</organism>
<keyword evidence="2 4" id="KW-0378">Hydrolase</keyword>
<gene>
    <name evidence="4" type="ORF">J2S19_000636</name>
</gene>
<keyword evidence="5" id="KW-1185">Reference proteome</keyword>
<dbReference type="EMBL" id="JAUSUD010000002">
    <property type="protein sequence ID" value="MDQ0229385.1"/>
    <property type="molecule type" value="Genomic_DNA"/>
</dbReference>
<dbReference type="InterPro" id="IPR036412">
    <property type="entry name" value="HAD-like_sf"/>
</dbReference>
<dbReference type="InterPro" id="IPR023214">
    <property type="entry name" value="HAD_sf"/>
</dbReference>
<dbReference type="InterPro" id="IPR023198">
    <property type="entry name" value="PGP-like_dom2"/>
</dbReference>
<dbReference type="InterPro" id="IPR006439">
    <property type="entry name" value="HAD-SF_hydro_IA"/>
</dbReference>
<dbReference type="SUPFAM" id="SSF56784">
    <property type="entry name" value="HAD-like"/>
    <property type="match status" value="1"/>
</dbReference>
<evidence type="ECO:0000313" key="5">
    <source>
        <dbReference type="Proteomes" id="UP001234495"/>
    </source>
</evidence>
<reference evidence="4 5" key="1">
    <citation type="submission" date="2023-07" db="EMBL/GenBank/DDBJ databases">
        <title>Genomic Encyclopedia of Type Strains, Phase IV (KMG-IV): sequencing the most valuable type-strain genomes for metagenomic binning, comparative biology and taxonomic classification.</title>
        <authorList>
            <person name="Goeker M."/>
        </authorList>
    </citation>
    <scope>NUCLEOTIDE SEQUENCE [LARGE SCALE GENOMIC DNA]</scope>
    <source>
        <strain evidence="4 5">DSM 29005</strain>
    </source>
</reference>
<dbReference type="PANTHER" id="PTHR46470">
    <property type="entry name" value="N-ACYLNEURAMINATE-9-PHOSPHATASE"/>
    <property type="match status" value="1"/>
</dbReference>
<dbReference type="SFLD" id="SFLDG01129">
    <property type="entry name" value="C1.5:_HAD__Beta-PGM__Phosphata"/>
    <property type="match status" value="1"/>
</dbReference>
<dbReference type="GO" id="GO:0016787">
    <property type="term" value="F:hydrolase activity"/>
    <property type="evidence" value="ECO:0007669"/>
    <property type="project" value="UniProtKB-KW"/>
</dbReference>
<evidence type="ECO:0000256" key="3">
    <source>
        <dbReference type="ARBA" id="ARBA00022842"/>
    </source>
</evidence>
<evidence type="ECO:0000256" key="1">
    <source>
        <dbReference type="ARBA" id="ARBA00001946"/>
    </source>
</evidence>
<dbReference type="RefSeq" id="WP_307336994.1">
    <property type="nucleotide sequence ID" value="NZ_JAUSUD010000002.1"/>
</dbReference>
<accession>A0ABT9ZDQ8</accession>
<comment type="caution">
    <text evidence="4">The sequence shown here is derived from an EMBL/GenBank/DDBJ whole genome shotgun (WGS) entry which is preliminary data.</text>
</comment>
<name>A0ABT9ZDQ8_9BACI</name>
<dbReference type="InterPro" id="IPR051400">
    <property type="entry name" value="HAD-like_hydrolase"/>
</dbReference>
<evidence type="ECO:0000256" key="2">
    <source>
        <dbReference type="ARBA" id="ARBA00022801"/>
    </source>
</evidence>
<evidence type="ECO:0000313" key="4">
    <source>
        <dbReference type="EMBL" id="MDQ0229385.1"/>
    </source>
</evidence>
<comment type="cofactor">
    <cofactor evidence="1">
        <name>Mg(2+)</name>
        <dbReference type="ChEBI" id="CHEBI:18420"/>
    </cofactor>
</comment>
<dbReference type="SFLD" id="SFLDS00003">
    <property type="entry name" value="Haloacid_Dehalogenase"/>
    <property type="match status" value="1"/>
</dbReference>
<dbReference type="Proteomes" id="UP001234495">
    <property type="component" value="Unassembled WGS sequence"/>
</dbReference>
<keyword evidence="3" id="KW-0460">Magnesium</keyword>
<dbReference type="NCBIfam" id="TIGR01549">
    <property type="entry name" value="HAD-SF-IA-v1"/>
    <property type="match status" value="1"/>
</dbReference>
<dbReference type="NCBIfam" id="TIGR01509">
    <property type="entry name" value="HAD-SF-IA-v3"/>
    <property type="match status" value="1"/>
</dbReference>
<protein>
    <submittedName>
        <fullName evidence="4">Hydrolase of the HAD superfamily</fullName>
    </submittedName>
</protein>
<proteinExistence type="predicted"/>
<dbReference type="Gene3D" id="1.10.150.240">
    <property type="entry name" value="Putative phosphatase, domain 2"/>
    <property type="match status" value="1"/>
</dbReference>
<dbReference type="Pfam" id="PF00702">
    <property type="entry name" value="Hydrolase"/>
    <property type="match status" value="1"/>
</dbReference>